<dbReference type="InterPro" id="IPR001478">
    <property type="entry name" value="PDZ"/>
</dbReference>
<keyword evidence="6 14" id="KW-0812">Transmembrane</keyword>
<dbReference type="GO" id="GO:0016020">
    <property type="term" value="C:membrane"/>
    <property type="evidence" value="ECO:0007669"/>
    <property type="project" value="UniProtKB-SubCell"/>
</dbReference>
<dbReference type="PANTHER" id="PTHR42837:SF2">
    <property type="entry name" value="MEMBRANE METALLOPROTEASE ARASP2, CHLOROPLASTIC-RELATED"/>
    <property type="match status" value="1"/>
</dbReference>
<proteinExistence type="inferred from homology"/>
<feature type="transmembrane region" description="Helical" evidence="14">
    <location>
        <begin position="94"/>
        <end position="119"/>
    </location>
</feature>
<evidence type="ECO:0000256" key="9">
    <source>
        <dbReference type="ARBA" id="ARBA00022989"/>
    </source>
</evidence>
<evidence type="ECO:0000256" key="7">
    <source>
        <dbReference type="ARBA" id="ARBA00022801"/>
    </source>
</evidence>
<sequence length="403" mass="42817">MMSYFTGVLLFALGIAFTIALHEWGHFTAARYYGMKVRRFFVGFGPEVFSFQRGETVYGLKAIPLGGFCDIVGMTNQDEVDPEDEPRAMRNKPWWQRIIVLLGGIIMNLLIALIILYGLAVTSGLPNQNPDTTAVVGEVGCVAPRQLDAKNLAPCTGSGPAAAGGVKAGDRIVGVDSTSLQSFEQLREYVKTRPNQTITLHVERGDQKLDLPVAVESASRLDETGREHTVGAIGVTSKPVELFVSYGPVTAIGATAGFAGSLVTATLDGLASFPAKLPGVVASIFGAEREADGPISVVGASHVGGVLAEHSAWPMFFLLLASLNFFLAFFNLVPLPPLDGGHIAVVLYERVRDFVRKLRGLAPMGPVNYDKLIPLTVAVAALLAGVGIIVIVADIVSPVQLFG</sequence>
<evidence type="ECO:0000256" key="10">
    <source>
        <dbReference type="ARBA" id="ARBA00023049"/>
    </source>
</evidence>
<evidence type="ECO:0000256" key="12">
    <source>
        <dbReference type="ARBA" id="ARBA00032214"/>
    </source>
</evidence>
<dbReference type="Pfam" id="PF02163">
    <property type="entry name" value="Peptidase_M50"/>
    <property type="match status" value="1"/>
</dbReference>
<dbReference type="AlphaFoldDB" id="A0A3S4XGE9"/>
<dbReference type="SUPFAM" id="SSF50156">
    <property type="entry name" value="PDZ domain-like"/>
    <property type="match status" value="1"/>
</dbReference>
<evidence type="ECO:0000256" key="8">
    <source>
        <dbReference type="ARBA" id="ARBA00022833"/>
    </source>
</evidence>
<dbReference type="InterPro" id="IPR004387">
    <property type="entry name" value="Pept_M50_Zn"/>
</dbReference>
<dbReference type="Proteomes" id="UP000249886">
    <property type="component" value="Unassembled WGS sequence"/>
</dbReference>
<keyword evidence="5 16" id="KW-0645">Protease</keyword>
<keyword evidence="8" id="KW-0862">Zinc</keyword>
<evidence type="ECO:0000256" key="4">
    <source>
        <dbReference type="ARBA" id="ARBA00019897"/>
    </source>
</evidence>
<keyword evidence="11 14" id="KW-0472">Membrane</keyword>
<accession>A0A3S4XGE9</accession>
<evidence type="ECO:0000256" key="11">
    <source>
        <dbReference type="ARBA" id="ARBA00023136"/>
    </source>
</evidence>
<organism evidence="16 17">
    <name type="scientific">Corynebacterium matruchotii</name>
    <dbReference type="NCBI Taxonomy" id="43768"/>
    <lineage>
        <taxon>Bacteria</taxon>
        <taxon>Bacillati</taxon>
        <taxon>Actinomycetota</taxon>
        <taxon>Actinomycetes</taxon>
        <taxon>Mycobacteriales</taxon>
        <taxon>Corynebacteriaceae</taxon>
        <taxon>Corynebacterium</taxon>
    </lineage>
</organism>
<dbReference type="PANTHER" id="PTHR42837">
    <property type="entry name" value="REGULATOR OF SIGMA-E PROTEASE RSEP"/>
    <property type="match status" value="1"/>
</dbReference>
<feature type="domain" description="PDZ" evidence="15">
    <location>
        <begin position="115"/>
        <end position="206"/>
    </location>
</feature>
<evidence type="ECO:0000256" key="5">
    <source>
        <dbReference type="ARBA" id="ARBA00022670"/>
    </source>
</evidence>
<keyword evidence="7 16" id="KW-0378">Hydrolase</keyword>
<comment type="similarity">
    <text evidence="3">Belongs to the peptidase M50B family.</text>
</comment>
<dbReference type="GeneID" id="84574151"/>
<dbReference type="CDD" id="cd06163">
    <property type="entry name" value="S2P-M50_PDZ_RseP-like"/>
    <property type="match status" value="1"/>
</dbReference>
<evidence type="ECO:0000313" key="17">
    <source>
        <dbReference type="Proteomes" id="UP000249886"/>
    </source>
</evidence>
<dbReference type="EMBL" id="UARK01000023">
    <property type="protein sequence ID" value="SPW30839.1"/>
    <property type="molecule type" value="Genomic_DNA"/>
</dbReference>
<evidence type="ECO:0000256" key="13">
    <source>
        <dbReference type="ARBA" id="ARBA00033476"/>
    </source>
</evidence>
<feature type="transmembrane region" description="Helical" evidence="14">
    <location>
        <begin position="372"/>
        <end position="396"/>
    </location>
</feature>
<comment type="caution">
    <text evidence="16">The sequence shown here is derived from an EMBL/GenBank/DDBJ whole genome shotgun (WGS) entry which is preliminary data.</text>
</comment>
<evidence type="ECO:0000256" key="3">
    <source>
        <dbReference type="ARBA" id="ARBA00007931"/>
    </source>
</evidence>
<dbReference type="SMART" id="SM00228">
    <property type="entry name" value="PDZ"/>
    <property type="match status" value="1"/>
</dbReference>
<name>A0A3S4XGE9_9CORY</name>
<dbReference type="RefSeq" id="WP_005526347.1">
    <property type="nucleotide sequence ID" value="NZ_CAUUOM010000026.1"/>
</dbReference>
<dbReference type="InterPro" id="IPR008915">
    <property type="entry name" value="Peptidase_M50"/>
</dbReference>
<evidence type="ECO:0000259" key="15">
    <source>
        <dbReference type="SMART" id="SM00228"/>
    </source>
</evidence>
<evidence type="ECO:0000313" key="16">
    <source>
        <dbReference type="EMBL" id="SPW30839.1"/>
    </source>
</evidence>
<reference evidence="16 17" key="1">
    <citation type="submission" date="2018-06" db="EMBL/GenBank/DDBJ databases">
        <authorList>
            <consortium name="Pathogen Informatics"/>
            <person name="Doyle S."/>
        </authorList>
    </citation>
    <scope>NUCLEOTIDE SEQUENCE [LARGE SCALE GENOMIC DNA]</scope>
    <source>
        <strain evidence="16 17">NCTC10254</strain>
    </source>
</reference>
<comment type="cofactor">
    <cofactor evidence="1">
        <name>Zn(2+)</name>
        <dbReference type="ChEBI" id="CHEBI:29105"/>
    </cofactor>
</comment>
<dbReference type="Pfam" id="PF17820">
    <property type="entry name" value="PDZ_6"/>
    <property type="match status" value="1"/>
</dbReference>
<dbReference type="GO" id="GO:0004222">
    <property type="term" value="F:metalloendopeptidase activity"/>
    <property type="evidence" value="ECO:0007669"/>
    <property type="project" value="InterPro"/>
</dbReference>
<dbReference type="InterPro" id="IPR036034">
    <property type="entry name" value="PDZ_sf"/>
</dbReference>
<dbReference type="InterPro" id="IPR041489">
    <property type="entry name" value="PDZ_6"/>
</dbReference>
<dbReference type="Gene3D" id="2.30.42.10">
    <property type="match status" value="1"/>
</dbReference>
<evidence type="ECO:0000256" key="6">
    <source>
        <dbReference type="ARBA" id="ARBA00022692"/>
    </source>
</evidence>
<keyword evidence="9 14" id="KW-1133">Transmembrane helix</keyword>
<comment type="subcellular location">
    <subcellularLocation>
        <location evidence="2">Membrane</location>
        <topology evidence="2">Multi-pass membrane protein</topology>
    </subcellularLocation>
</comment>
<dbReference type="GO" id="GO:0006508">
    <property type="term" value="P:proteolysis"/>
    <property type="evidence" value="ECO:0007669"/>
    <property type="project" value="UniProtKB-KW"/>
</dbReference>
<keyword evidence="10 16" id="KW-0482">Metalloprotease</keyword>
<evidence type="ECO:0000256" key="14">
    <source>
        <dbReference type="SAM" id="Phobius"/>
    </source>
</evidence>
<gene>
    <name evidence="16" type="primary">mmpA</name>
    <name evidence="16" type="ORF">NCTC10254_01948</name>
</gene>
<protein>
    <recommendedName>
        <fullName evidence="4">Zinc metalloprotease Rip1</fullName>
    </recommendedName>
    <alternativeName>
        <fullName evidence="12">S2P endopeptidase</fullName>
    </alternativeName>
    <alternativeName>
        <fullName evidence="13">Site-2-type intramembrane protease</fullName>
    </alternativeName>
</protein>
<evidence type="ECO:0000256" key="1">
    <source>
        <dbReference type="ARBA" id="ARBA00001947"/>
    </source>
</evidence>
<evidence type="ECO:0000256" key="2">
    <source>
        <dbReference type="ARBA" id="ARBA00004141"/>
    </source>
</evidence>